<proteinExistence type="predicted"/>
<dbReference type="PANTHER" id="PTHR43489">
    <property type="entry name" value="ISOMERASE"/>
    <property type="match status" value="1"/>
</dbReference>
<gene>
    <name evidence="3" type="ORF">F4Y08_14465</name>
</gene>
<organism evidence="3">
    <name type="scientific">Caldilineaceae bacterium SB0662_bin_9</name>
    <dbReference type="NCBI Taxonomy" id="2605258"/>
    <lineage>
        <taxon>Bacteria</taxon>
        <taxon>Bacillati</taxon>
        <taxon>Chloroflexota</taxon>
        <taxon>Caldilineae</taxon>
        <taxon>Caldilineales</taxon>
        <taxon>Caldilineaceae</taxon>
    </lineage>
</organism>
<dbReference type="GO" id="GO:0016853">
    <property type="term" value="F:isomerase activity"/>
    <property type="evidence" value="ECO:0007669"/>
    <property type="project" value="UniProtKB-KW"/>
</dbReference>
<dbReference type="InterPro" id="IPR013022">
    <property type="entry name" value="Xyl_isomerase-like_TIM-brl"/>
</dbReference>
<dbReference type="EMBL" id="VXPY01000099">
    <property type="protein sequence ID" value="MYD91512.1"/>
    <property type="molecule type" value="Genomic_DNA"/>
</dbReference>
<sequence length="270" mass="29617">MRIAIQDRMLPGDTLAERLAVAAELGVEGVELSGREPLMEMIPQIERDFAGTGLVVSSVCTQPHHDWLHPDPACREVALEETRRNLEFCGHFGAAGHIVPPIFGPALIPDLSPWKTAEELERELLAIQVAELAEFAHRHGTNLLLEPLNRYEQHLLQTQQDGVDVIQMAGDPEGVLLLTDFFHMHIEETDTPATIRAAGRYIGHIHVADNTRLEPGTGDIDWQAGLQALRDIGFEGWLAYECGLSGDGISVSALKTSVAFLRDVLAGLDD</sequence>
<evidence type="ECO:0000256" key="1">
    <source>
        <dbReference type="ARBA" id="ARBA00023235"/>
    </source>
</evidence>
<dbReference type="Pfam" id="PF01261">
    <property type="entry name" value="AP_endonuc_2"/>
    <property type="match status" value="1"/>
</dbReference>
<reference evidence="3" key="1">
    <citation type="submission" date="2019-09" db="EMBL/GenBank/DDBJ databases">
        <title>Characterisation of the sponge microbiome using genome-centric metagenomics.</title>
        <authorList>
            <person name="Engelberts J.P."/>
            <person name="Robbins S.J."/>
            <person name="De Goeij J.M."/>
            <person name="Aranda M."/>
            <person name="Bell S.C."/>
            <person name="Webster N.S."/>
        </authorList>
    </citation>
    <scope>NUCLEOTIDE SEQUENCE</scope>
    <source>
        <strain evidence="3">SB0662_bin_9</strain>
    </source>
</reference>
<dbReference type="PANTHER" id="PTHR43489:SF7">
    <property type="entry name" value="3-DEHYDRO-D-GULOSIDE 4-EPIMERASE-RELATED"/>
    <property type="match status" value="1"/>
</dbReference>
<evidence type="ECO:0000313" key="3">
    <source>
        <dbReference type="EMBL" id="MYD91512.1"/>
    </source>
</evidence>
<comment type="caution">
    <text evidence="3">The sequence shown here is derived from an EMBL/GenBank/DDBJ whole genome shotgun (WGS) entry which is preliminary data.</text>
</comment>
<dbReference type="InterPro" id="IPR050417">
    <property type="entry name" value="Sugar_Epim/Isomerase"/>
</dbReference>
<keyword evidence="1 3" id="KW-0413">Isomerase</keyword>
<protein>
    <submittedName>
        <fullName evidence="3">Sugar phosphate isomerase/epimerase</fullName>
    </submittedName>
</protein>
<feature type="domain" description="Xylose isomerase-like TIM barrel" evidence="2">
    <location>
        <begin position="19"/>
        <end position="262"/>
    </location>
</feature>
<dbReference type="InterPro" id="IPR036237">
    <property type="entry name" value="Xyl_isomerase-like_sf"/>
</dbReference>
<name>A0A6B1DXY4_9CHLR</name>
<dbReference type="Gene3D" id="3.20.20.150">
    <property type="entry name" value="Divalent-metal-dependent TIM barrel enzymes"/>
    <property type="match status" value="1"/>
</dbReference>
<evidence type="ECO:0000259" key="2">
    <source>
        <dbReference type="Pfam" id="PF01261"/>
    </source>
</evidence>
<dbReference type="SUPFAM" id="SSF51658">
    <property type="entry name" value="Xylose isomerase-like"/>
    <property type="match status" value="1"/>
</dbReference>
<dbReference type="AlphaFoldDB" id="A0A6B1DXY4"/>
<accession>A0A6B1DXY4</accession>